<dbReference type="EMBL" id="CAFBLP010000007">
    <property type="protein sequence ID" value="CAB4864318.1"/>
    <property type="molecule type" value="Genomic_DNA"/>
</dbReference>
<dbReference type="InterPro" id="IPR037144">
    <property type="entry name" value="Peptidase_M1_pepN_C_sf"/>
</dbReference>
<dbReference type="SUPFAM" id="SSF63737">
    <property type="entry name" value="Leukotriene A4 hydrolase N-terminal domain"/>
    <property type="match status" value="1"/>
</dbReference>
<evidence type="ECO:0000259" key="1">
    <source>
        <dbReference type="Pfam" id="PF01433"/>
    </source>
</evidence>
<proteinExistence type="predicted"/>
<dbReference type="Gene3D" id="1.25.50.10">
    <property type="entry name" value="Peptidase M1, alanyl aminopeptidase, C-terminal domain"/>
    <property type="match status" value="1"/>
</dbReference>
<feature type="domain" description="Peptidase M1 membrane alanine aminopeptidase" evidence="1">
    <location>
        <begin position="228"/>
        <end position="430"/>
    </location>
</feature>
<reference evidence="4" key="1">
    <citation type="submission" date="2020-05" db="EMBL/GenBank/DDBJ databases">
        <authorList>
            <person name="Chiriac C."/>
            <person name="Salcher M."/>
            <person name="Ghai R."/>
            <person name="Kavagutti S V."/>
        </authorList>
    </citation>
    <scope>NUCLEOTIDE SEQUENCE</scope>
</reference>
<dbReference type="InterPro" id="IPR038438">
    <property type="entry name" value="PepN_Ig-like_sf"/>
</dbReference>
<evidence type="ECO:0000259" key="2">
    <source>
        <dbReference type="Pfam" id="PF17432"/>
    </source>
</evidence>
<dbReference type="InterPro" id="IPR042097">
    <property type="entry name" value="Aminopeptidase_N-like_N_sf"/>
</dbReference>
<dbReference type="InterPro" id="IPR027268">
    <property type="entry name" value="Peptidase_M4/M1_CTD_sf"/>
</dbReference>
<dbReference type="Pfam" id="PF01433">
    <property type="entry name" value="Peptidase_M1"/>
    <property type="match status" value="1"/>
</dbReference>
<dbReference type="PANTHER" id="PTHR46322:SF1">
    <property type="entry name" value="PUROMYCIN-SENSITIVE AMINOPEPTIDASE"/>
    <property type="match status" value="1"/>
</dbReference>
<dbReference type="InterPro" id="IPR014782">
    <property type="entry name" value="Peptidase_M1_dom"/>
</dbReference>
<protein>
    <submittedName>
        <fullName evidence="4">Unannotated protein</fullName>
    </submittedName>
</protein>
<dbReference type="AlphaFoldDB" id="A0A6J7D5B6"/>
<dbReference type="Gene3D" id="2.60.40.1730">
    <property type="entry name" value="tricorn interacting facor f3 domain"/>
    <property type="match status" value="1"/>
</dbReference>
<dbReference type="Pfam" id="PF17432">
    <property type="entry name" value="DUF3458_C"/>
    <property type="match status" value="1"/>
</dbReference>
<dbReference type="Gene3D" id="1.10.390.10">
    <property type="entry name" value="Neutral Protease Domain 2"/>
    <property type="match status" value="1"/>
</dbReference>
<sequence length="867" mass="94830">MTAVDNTAGVIAEWHLHHVVMRIELDDARVVIDTESHLRRVPGTGETLPEHAVTLHGSALELLAMELDGRVVDLMAVEHVEQGIRIHLGAGDEHVLRYRVAAATGGANDEGFTRRPDLLSTNCEPEGFRRITYFIDRPGNRATYDVTLIGDPVRYPTMLCNGDLVETGVLEDGRHWSRFVDPVSKPSYLFAVVAGVLQTVSAPYTTRSGRAIELRIAAPPDQIAGADFALRTMAQVMAFDEAHGGVEHDLDVLTFVAIPGYPDATEYHGLMFFDSPILVVDTRGFVDDDLLGIIANVAHEYGHHTRGNRVTVRSWGQLALKEGLTVLTAQNDVRAHLFGPVARVLDVLDLRRLQFPEELTIGAPVVRGEVKDPHQLYTRTTYLKGAEVFSMIRVVLGAALWQRVFDEFVRRHDLGAAGVDDFISVATELAPQHADAIAGIARWFTLAGRPSVEITVRPADDGTTTIDVHRTDSLVDDPPVSMPVLLGFHTAAGEPTLADVAGSPASTHIMVVSGRQQSLTVQSSQPIVVSALRGYSSPVDLTMTLPADHLVGLMVNDSDAFTRWWASEELMIRAIDAYRGGRDADAREVVSVLGDGLRAVISRDQDPALVAQLLALPDEFMLGDREPHIDLDGVSRGLGLLRSELGAALHDPLLGLLARFADDPSGTSPADIAARMLVEPTLSPLLATGSDDALRAGYQELSSPNATRAVRALTQLAHLDTVPLGEMLDSTYARWQHAPKLVDRWLRAQSGSRRADTIERVRQLAAGPLYDRTDRGRVMALWFPFATRNRSVFHDASGAGYRMFVDEVTVLMPINAGLVIRLVGDLMQFQRFDDHRRDLMRAELSRMGDAPGMPDFAVGIVRRLLST</sequence>
<organism evidence="4">
    <name type="scientific">freshwater metagenome</name>
    <dbReference type="NCBI Taxonomy" id="449393"/>
    <lineage>
        <taxon>unclassified sequences</taxon>
        <taxon>metagenomes</taxon>
        <taxon>ecological metagenomes</taxon>
    </lineage>
</organism>
<dbReference type="Gene3D" id="2.60.40.1840">
    <property type="match status" value="1"/>
</dbReference>
<gene>
    <name evidence="4" type="ORF">UFOPK3376_00448</name>
</gene>
<dbReference type="Pfam" id="PF17900">
    <property type="entry name" value="Peptidase_M1_N"/>
    <property type="match status" value="1"/>
</dbReference>
<evidence type="ECO:0000313" key="4">
    <source>
        <dbReference type="EMBL" id="CAB4864318.1"/>
    </source>
</evidence>
<dbReference type="GO" id="GO:0008237">
    <property type="term" value="F:metallopeptidase activity"/>
    <property type="evidence" value="ECO:0007669"/>
    <property type="project" value="InterPro"/>
</dbReference>
<dbReference type="GO" id="GO:0008270">
    <property type="term" value="F:zinc ion binding"/>
    <property type="evidence" value="ECO:0007669"/>
    <property type="project" value="InterPro"/>
</dbReference>
<dbReference type="InterPro" id="IPR012779">
    <property type="entry name" value="Peptidase_M1_pepN"/>
</dbReference>
<dbReference type="InterPro" id="IPR024601">
    <property type="entry name" value="Peptidase_M1_pepN_C"/>
</dbReference>
<dbReference type="InterPro" id="IPR045357">
    <property type="entry name" value="Aminopeptidase_N-like_N"/>
</dbReference>
<dbReference type="PANTHER" id="PTHR46322">
    <property type="entry name" value="PUROMYCIN-SENSITIVE AMINOPEPTIDASE"/>
    <property type="match status" value="1"/>
</dbReference>
<name>A0A6J7D5B6_9ZZZZ</name>
<dbReference type="SUPFAM" id="SSF55486">
    <property type="entry name" value="Metalloproteases ('zincins'), catalytic domain"/>
    <property type="match status" value="1"/>
</dbReference>
<dbReference type="Gene3D" id="3.30.2010.30">
    <property type="match status" value="1"/>
</dbReference>
<accession>A0A6J7D5B6</accession>
<feature type="domain" description="Peptidase M1 alanyl aminopeptidase C-terminal" evidence="2">
    <location>
        <begin position="548"/>
        <end position="855"/>
    </location>
</feature>
<feature type="domain" description="Aminopeptidase N-like N-terminal" evidence="3">
    <location>
        <begin position="118"/>
        <end position="189"/>
    </location>
</feature>
<evidence type="ECO:0000259" key="3">
    <source>
        <dbReference type="Pfam" id="PF17900"/>
    </source>
</evidence>